<gene>
    <name evidence="1" type="ORF">CSSPJE1EN1_LOCUS7112</name>
</gene>
<evidence type="ECO:0000313" key="2">
    <source>
        <dbReference type="Proteomes" id="UP001497444"/>
    </source>
</evidence>
<evidence type="ECO:0000313" key="1">
    <source>
        <dbReference type="EMBL" id="CAK9261634.1"/>
    </source>
</evidence>
<proteinExistence type="predicted"/>
<dbReference type="Proteomes" id="UP001497444">
    <property type="component" value="Chromosome 14"/>
</dbReference>
<sequence length="280" mass="30134">MVSYNSSTSCIESGSLSEEEEEVLLHQMKNNLAAAAGSDAVSCSCLWESCGTTPEVYSESGDELVVNTANSTSTAAELVTASSPRIITTFQQTDDMIISSAAGWLSGLQDDPLTTAFISHGMVLDMCSNSSPLHDVADHDSSCDNMGSLDQVVELYIRMTGIRHPAAESSPYYSVLSPAAVESCGEAAAFSSSRTAALQCAPRTQYWWLKPRLPCNCSSTQQSRQLPHLFTTTSVRPCSCSSRGIGMEIFNTQFRHGSCQSLNVPQLHLRINLLPPLNCT</sequence>
<reference evidence="1" key="1">
    <citation type="submission" date="2024-02" db="EMBL/GenBank/DDBJ databases">
        <authorList>
            <consortium name="ELIXIR-Norway"/>
            <consortium name="Elixir Norway"/>
        </authorList>
    </citation>
    <scope>NUCLEOTIDE SEQUENCE</scope>
</reference>
<keyword evidence="2" id="KW-1185">Reference proteome</keyword>
<name>A0ABP0W4E0_9BRYO</name>
<protein>
    <submittedName>
        <fullName evidence="1">Uncharacterized protein</fullName>
    </submittedName>
</protein>
<dbReference type="EMBL" id="OZ020109">
    <property type="protein sequence ID" value="CAK9261634.1"/>
    <property type="molecule type" value="Genomic_DNA"/>
</dbReference>
<accession>A0ABP0W4E0</accession>
<organism evidence="1 2">
    <name type="scientific">Sphagnum jensenii</name>
    <dbReference type="NCBI Taxonomy" id="128206"/>
    <lineage>
        <taxon>Eukaryota</taxon>
        <taxon>Viridiplantae</taxon>
        <taxon>Streptophyta</taxon>
        <taxon>Embryophyta</taxon>
        <taxon>Bryophyta</taxon>
        <taxon>Sphagnophytina</taxon>
        <taxon>Sphagnopsida</taxon>
        <taxon>Sphagnales</taxon>
        <taxon>Sphagnaceae</taxon>
        <taxon>Sphagnum</taxon>
    </lineage>
</organism>